<evidence type="ECO:0000313" key="10">
    <source>
        <dbReference type="Proteomes" id="UP000648239"/>
    </source>
</evidence>
<evidence type="ECO:0000256" key="2">
    <source>
        <dbReference type="ARBA" id="ARBA00021310"/>
    </source>
</evidence>
<dbReference type="HAMAP" id="MF_00201">
    <property type="entry name" value="RecO"/>
    <property type="match status" value="1"/>
</dbReference>
<evidence type="ECO:0000256" key="3">
    <source>
        <dbReference type="ARBA" id="ARBA00022763"/>
    </source>
</evidence>
<dbReference type="InterPro" id="IPR022572">
    <property type="entry name" value="DNA_rep/recomb_RecO_N"/>
</dbReference>
<dbReference type="InterPro" id="IPR042242">
    <property type="entry name" value="RecO_C"/>
</dbReference>
<name>A0A8J6XRU5_9BACT</name>
<dbReference type="SUPFAM" id="SSF50249">
    <property type="entry name" value="Nucleic acid-binding proteins"/>
    <property type="match status" value="1"/>
</dbReference>
<feature type="domain" description="DNA replication/recombination mediator RecO N-terminal" evidence="8">
    <location>
        <begin position="3"/>
        <end position="80"/>
    </location>
</feature>
<dbReference type="GO" id="GO:0006310">
    <property type="term" value="P:DNA recombination"/>
    <property type="evidence" value="ECO:0007669"/>
    <property type="project" value="UniProtKB-UniRule"/>
</dbReference>
<evidence type="ECO:0000256" key="1">
    <source>
        <dbReference type="ARBA" id="ARBA00007452"/>
    </source>
</evidence>
<dbReference type="PANTHER" id="PTHR33991:SF1">
    <property type="entry name" value="DNA REPAIR PROTEIN RECO"/>
    <property type="match status" value="1"/>
</dbReference>
<comment type="similarity">
    <text evidence="1 7">Belongs to the RecO family.</text>
</comment>
<dbReference type="SUPFAM" id="SSF57863">
    <property type="entry name" value="ArfGap/RecO-like zinc finger"/>
    <property type="match status" value="1"/>
</dbReference>
<dbReference type="InterPro" id="IPR012340">
    <property type="entry name" value="NA-bd_OB-fold"/>
</dbReference>
<sequence length="259" mass="28725">MLRTDEAFLLDSTRLGEADLILTLFAREAGAVRGVARSAKKSRKRFGGALEPMSRVRLSWREKPGRDLHQIDSLELLQSFADMQSDPELQSACGVMAEITRTLVGENDPDERFFRLLGAVLEAMRDGLGPFPAVRYFEFWALRIHGMLPDLARCGGCHEIRGGREIRLSSPDLSIRCADCQPDGGMECRVPGVDSWSFLTRAAVEPPIGLADMEKACRPGGTLEWFLRRGLEAFAERGFKSYRHLRAVSSLGDEPAAKA</sequence>
<dbReference type="Proteomes" id="UP000648239">
    <property type="component" value="Unassembled WGS sequence"/>
</dbReference>
<dbReference type="NCBIfam" id="TIGR00613">
    <property type="entry name" value="reco"/>
    <property type="match status" value="1"/>
</dbReference>
<evidence type="ECO:0000256" key="6">
    <source>
        <dbReference type="ARBA" id="ARBA00033409"/>
    </source>
</evidence>
<accession>A0A8J6XRU5</accession>
<keyword evidence="3 7" id="KW-0227">DNA damage</keyword>
<dbReference type="Pfam" id="PF02565">
    <property type="entry name" value="RecO_C"/>
    <property type="match status" value="1"/>
</dbReference>
<dbReference type="PANTHER" id="PTHR33991">
    <property type="entry name" value="DNA REPAIR PROTEIN RECO"/>
    <property type="match status" value="1"/>
</dbReference>
<dbReference type="InterPro" id="IPR037278">
    <property type="entry name" value="ARFGAP/RecO"/>
</dbReference>
<protein>
    <recommendedName>
        <fullName evidence="2 7">DNA repair protein RecO</fullName>
    </recommendedName>
    <alternativeName>
        <fullName evidence="6 7">Recombination protein O</fullName>
    </alternativeName>
</protein>
<organism evidence="9 10">
    <name type="scientific">Candidatus Polarisedimenticola svalbardensis</name>
    <dbReference type="NCBI Taxonomy" id="2886004"/>
    <lineage>
        <taxon>Bacteria</taxon>
        <taxon>Pseudomonadati</taxon>
        <taxon>Acidobacteriota</taxon>
        <taxon>Candidatus Polarisedimenticolia</taxon>
        <taxon>Candidatus Polarisedimenticolales</taxon>
        <taxon>Candidatus Polarisedimenticolaceae</taxon>
        <taxon>Candidatus Polarisedimenticola</taxon>
    </lineage>
</organism>
<gene>
    <name evidence="7 9" type="primary">recO</name>
    <name evidence="9" type="ORF">IFK94_00920</name>
</gene>
<dbReference type="GO" id="GO:0043590">
    <property type="term" value="C:bacterial nucleoid"/>
    <property type="evidence" value="ECO:0007669"/>
    <property type="project" value="TreeGrafter"/>
</dbReference>
<dbReference type="Pfam" id="PF11967">
    <property type="entry name" value="RecO_N"/>
    <property type="match status" value="1"/>
</dbReference>
<proteinExistence type="inferred from homology"/>
<keyword evidence="5 7" id="KW-0234">DNA repair</keyword>
<dbReference type="EMBL" id="JACXWD010000002">
    <property type="protein sequence ID" value="MBD3866663.1"/>
    <property type="molecule type" value="Genomic_DNA"/>
</dbReference>
<dbReference type="InterPro" id="IPR003717">
    <property type="entry name" value="RecO"/>
</dbReference>
<dbReference type="GO" id="GO:0006302">
    <property type="term" value="P:double-strand break repair"/>
    <property type="evidence" value="ECO:0007669"/>
    <property type="project" value="TreeGrafter"/>
</dbReference>
<evidence type="ECO:0000256" key="4">
    <source>
        <dbReference type="ARBA" id="ARBA00023172"/>
    </source>
</evidence>
<comment type="caution">
    <text evidence="9">The sequence shown here is derived from an EMBL/GenBank/DDBJ whole genome shotgun (WGS) entry which is preliminary data.</text>
</comment>
<evidence type="ECO:0000313" key="9">
    <source>
        <dbReference type="EMBL" id="MBD3866663.1"/>
    </source>
</evidence>
<reference evidence="9 10" key="1">
    <citation type="submission" date="2020-08" db="EMBL/GenBank/DDBJ databases">
        <title>Acidobacteriota in marine sediments use diverse sulfur dissimilation pathways.</title>
        <authorList>
            <person name="Wasmund K."/>
        </authorList>
    </citation>
    <scope>NUCLEOTIDE SEQUENCE [LARGE SCALE GENOMIC DNA]</scope>
    <source>
        <strain evidence="9">MAG AM4</strain>
    </source>
</reference>
<comment type="function">
    <text evidence="7">Involved in DNA repair and RecF pathway recombination.</text>
</comment>
<evidence type="ECO:0000256" key="7">
    <source>
        <dbReference type="HAMAP-Rule" id="MF_00201"/>
    </source>
</evidence>
<keyword evidence="4 7" id="KW-0233">DNA recombination</keyword>
<dbReference type="Gene3D" id="1.20.1440.120">
    <property type="entry name" value="Recombination protein O, C-terminal domain"/>
    <property type="match status" value="1"/>
</dbReference>
<dbReference type="Gene3D" id="2.40.50.140">
    <property type="entry name" value="Nucleic acid-binding proteins"/>
    <property type="match status" value="1"/>
</dbReference>
<evidence type="ECO:0000256" key="5">
    <source>
        <dbReference type="ARBA" id="ARBA00023204"/>
    </source>
</evidence>
<dbReference type="AlphaFoldDB" id="A0A8J6XRU5"/>
<evidence type="ECO:0000259" key="8">
    <source>
        <dbReference type="Pfam" id="PF11967"/>
    </source>
</evidence>